<organism evidence="1 2">
    <name type="scientific">Blautia obeum A2-162</name>
    <dbReference type="NCBI Taxonomy" id="657314"/>
    <lineage>
        <taxon>Bacteria</taxon>
        <taxon>Bacillati</taxon>
        <taxon>Bacillota</taxon>
        <taxon>Clostridia</taxon>
        <taxon>Lachnospirales</taxon>
        <taxon>Lachnospiraceae</taxon>
        <taxon>Blautia</taxon>
    </lineage>
</organism>
<name>D4LWT4_9FIRM</name>
<evidence type="ECO:0000313" key="2">
    <source>
        <dbReference type="Proteomes" id="UP000008955"/>
    </source>
</evidence>
<reference evidence="1 2" key="2">
    <citation type="submission" date="2010-03" db="EMBL/GenBank/DDBJ databases">
        <authorList>
            <person name="Pajon A."/>
        </authorList>
    </citation>
    <scope>NUCLEOTIDE SEQUENCE [LARGE SCALE GENOMIC DNA]</scope>
    <source>
        <strain evidence="1 2">A2-162</strain>
    </source>
</reference>
<reference evidence="1 2" key="1">
    <citation type="submission" date="2010-03" db="EMBL/GenBank/DDBJ databases">
        <title>The genome sequence of Ruminococcus obeum A2-162.</title>
        <authorList>
            <consortium name="metaHIT consortium -- http://www.metahit.eu/"/>
            <person name="Pajon A."/>
            <person name="Turner K."/>
            <person name="Parkhill J."/>
            <person name="Duncan S."/>
            <person name="Flint H."/>
        </authorList>
    </citation>
    <scope>NUCLEOTIDE SEQUENCE [LARGE SCALE GENOMIC DNA]</scope>
    <source>
        <strain evidence="1 2">A2-162</strain>
    </source>
</reference>
<dbReference type="HOGENOM" id="CLU_2178732_0_0_9"/>
<evidence type="ECO:0000313" key="1">
    <source>
        <dbReference type="EMBL" id="CBL22087.1"/>
    </source>
</evidence>
<dbReference type="AlphaFoldDB" id="D4LWT4"/>
<dbReference type="KEGG" id="rob:CK5_05080"/>
<keyword evidence="2" id="KW-1185">Reference proteome</keyword>
<accession>D4LWT4</accession>
<dbReference type="EMBL" id="FP929054">
    <property type="protein sequence ID" value="CBL22087.1"/>
    <property type="molecule type" value="Genomic_DNA"/>
</dbReference>
<proteinExistence type="predicted"/>
<sequence length="109" mass="12372">MNLFQRATRSCFRKPVKSLLLLLVVCIISLLFLSGMASRSANIATKDSTRQAIGAGFLLEYNPENRSQRVDEACKKNIRTLSRWTRKLWWGSSNKIYSYGVGKLGSIDR</sequence>
<dbReference type="PATRIC" id="fig|657314.3.peg.276"/>
<protein>
    <submittedName>
        <fullName evidence="1">Uncharacterized protein</fullName>
    </submittedName>
</protein>
<gene>
    <name evidence="1" type="ORF">CK5_05080</name>
</gene>
<dbReference type="Proteomes" id="UP000008955">
    <property type="component" value="Chromosome"/>
</dbReference>